<accession>A0A2U2C8X9</accession>
<dbReference type="SUPFAM" id="SSF158791">
    <property type="entry name" value="MgtE N-terminal domain-like"/>
    <property type="match status" value="1"/>
</dbReference>
<keyword evidence="4" id="KW-1185">Reference proteome</keyword>
<dbReference type="InterPro" id="IPR006668">
    <property type="entry name" value="Mg_transptr_MgtE_intracell_dom"/>
</dbReference>
<organism evidence="3 4">
    <name type="scientific">Pararhodobacter marinus</name>
    <dbReference type="NCBI Taxonomy" id="2184063"/>
    <lineage>
        <taxon>Bacteria</taxon>
        <taxon>Pseudomonadati</taxon>
        <taxon>Pseudomonadota</taxon>
        <taxon>Alphaproteobacteria</taxon>
        <taxon>Rhodobacterales</taxon>
        <taxon>Paracoccaceae</taxon>
        <taxon>Pararhodobacter</taxon>
    </lineage>
</organism>
<dbReference type="AlphaFoldDB" id="A0A2U2C8X9"/>
<proteinExistence type="predicted"/>
<dbReference type="EMBL" id="QEYD01000007">
    <property type="protein sequence ID" value="PWE28335.1"/>
    <property type="molecule type" value="Genomic_DNA"/>
</dbReference>
<sequence>MGRRTKAAPTATRRRPRRRAIRVLPLLALLFVAGGTLRLVPLVPEALARDPATDPTTAQPVQAELPADPQRPLRTSPASDAELSLQIRERERQVAEREAQLEERAALMAAAEERLRAQIDALQSAESDLSATMALADRAAEDDIARLVAVFGSMKPEDAAAVFTEMDPDFAAGFLARLEPQSAADILAGMEPRLAYTLSAIVAGRNALVPRE</sequence>
<reference evidence="3 4" key="1">
    <citation type="submission" date="2018-05" db="EMBL/GenBank/DDBJ databases">
        <title>Pararhodobacter marina sp. nov., isolated from deep-sea water of the Indian Ocean.</title>
        <authorList>
            <person name="Lai Q.Sr."/>
            <person name="Liu X."/>
            <person name="Shao Z."/>
        </authorList>
    </citation>
    <scope>NUCLEOTIDE SEQUENCE [LARGE SCALE GENOMIC DNA]</scope>
    <source>
        <strain evidence="3 4">CIC4N-9</strain>
    </source>
</reference>
<evidence type="ECO:0000256" key="1">
    <source>
        <dbReference type="SAM" id="MobiDB-lite"/>
    </source>
</evidence>
<dbReference type="InterPro" id="IPR038076">
    <property type="entry name" value="MgtE_N_sf"/>
</dbReference>
<protein>
    <recommendedName>
        <fullName evidence="2">Magnesium transporter MgtE intracellular domain-containing protein</fullName>
    </recommendedName>
</protein>
<evidence type="ECO:0000259" key="2">
    <source>
        <dbReference type="Pfam" id="PF03448"/>
    </source>
</evidence>
<evidence type="ECO:0000313" key="3">
    <source>
        <dbReference type="EMBL" id="PWE28335.1"/>
    </source>
</evidence>
<name>A0A2U2C8X9_9RHOB</name>
<comment type="caution">
    <text evidence="3">The sequence shown here is derived from an EMBL/GenBank/DDBJ whole genome shotgun (WGS) entry which is preliminary data.</text>
</comment>
<feature type="region of interest" description="Disordered" evidence="1">
    <location>
        <begin position="50"/>
        <end position="82"/>
    </location>
</feature>
<dbReference type="Gene3D" id="1.25.60.10">
    <property type="entry name" value="MgtE N-terminal domain-like"/>
    <property type="match status" value="1"/>
</dbReference>
<gene>
    <name evidence="3" type="ORF">C4N9_13450</name>
</gene>
<dbReference type="OrthoDB" id="9791432at2"/>
<evidence type="ECO:0000313" key="4">
    <source>
        <dbReference type="Proteomes" id="UP000244940"/>
    </source>
</evidence>
<dbReference type="RefSeq" id="WP_109533841.1">
    <property type="nucleotide sequence ID" value="NZ_QEYD01000007.1"/>
</dbReference>
<dbReference type="Proteomes" id="UP000244940">
    <property type="component" value="Unassembled WGS sequence"/>
</dbReference>
<dbReference type="Pfam" id="PF03448">
    <property type="entry name" value="MgtE_N"/>
    <property type="match status" value="1"/>
</dbReference>
<feature type="domain" description="Magnesium transporter MgtE intracellular" evidence="2">
    <location>
        <begin position="145"/>
        <end position="193"/>
    </location>
</feature>
<dbReference type="GeneID" id="94365895"/>